<dbReference type="AlphaFoldDB" id="A0A7D5QIW0"/>
<keyword evidence="3" id="KW-1185">Reference proteome</keyword>
<dbReference type="SUPFAM" id="SSF55008">
    <property type="entry name" value="HMA, heavy metal-associated domain"/>
    <property type="match status" value="1"/>
</dbReference>
<dbReference type="Proteomes" id="UP000509626">
    <property type="component" value="Chromosome"/>
</dbReference>
<dbReference type="InterPro" id="IPR006121">
    <property type="entry name" value="HMA_dom"/>
</dbReference>
<accession>A0A7D5QIW0</accession>
<dbReference type="RefSeq" id="WP_179270266.1">
    <property type="nucleotide sequence ID" value="NZ_CP058579.1"/>
</dbReference>
<dbReference type="Pfam" id="PF00403">
    <property type="entry name" value="HMA"/>
    <property type="match status" value="1"/>
</dbReference>
<evidence type="ECO:0000259" key="1">
    <source>
        <dbReference type="PROSITE" id="PS50846"/>
    </source>
</evidence>
<evidence type="ECO:0000313" key="3">
    <source>
        <dbReference type="Proteomes" id="UP000509626"/>
    </source>
</evidence>
<reference evidence="2 3" key="1">
    <citation type="submission" date="2020-06" db="EMBL/GenBank/DDBJ databases">
        <title>NJ-3-1, isolated from saline soil.</title>
        <authorList>
            <person name="Cui H.L."/>
            <person name="Shi X."/>
        </authorList>
    </citation>
    <scope>NUCLEOTIDE SEQUENCE [LARGE SCALE GENOMIC DNA]</scope>
    <source>
        <strain evidence="2 3">NJ-3-1</strain>
    </source>
</reference>
<dbReference type="OrthoDB" id="44171at2157"/>
<dbReference type="Gene3D" id="3.30.70.100">
    <property type="match status" value="1"/>
</dbReference>
<dbReference type="CDD" id="cd00371">
    <property type="entry name" value="HMA"/>
    <property type="match status" value="1"/>
</dbReference>
<dbReference type="PROSITE" id="PS50846">
    <property type="entry name" value="HMA_2"/>
    <property type="match status" value="1"/>
</dbReference>
<dbReference type="KEGG" id="halu:HUG12_18880"/>
<evidence type="ECO:0000313" key="2">
    <source>
        <dbReference type="EMBL" id="QLG63682.1"/>
    </source>
</evidence>
<dbReference type="GO" id="GO:0046872">
    <property type="term" value="F:metal ion binding"/>
    <property type="evidence" value="ECO:0007669"/>
    <property type="project" value="InterPro"/>
</dbReference>
<sequence length="67" mass="7231">MERRTIAVTGMSCNGCERNVENALKTVEGVTRVEADREGDAVEVVVDEDTVDDLTVAIRDAGYDVTA</sequence>
<feature type="domain" description="HMA" evidence="1">
    <location>
        <begin position="2"/>
        <end position="66"/>
    </location>
</feature>
<protein>
    <submittedName>
        <fullName evidence="2">Heavy-metal-associated domain-containing protein</fullName>
    </submittedName>
</protein>
<proteinExistence type="predicted"/>
<organism evidence="2 3">
    <name type="scientific">Halorarum salinum</name>
    <dbReference type="NCBI Taxonomy" id="2743089"/>
    <lineage>
        <taxon>Archaea</taxon>
        <taxon>Methanobacteriati</taxon>
        <taxon>Methanobacteriota</taxon>
        <taxon>Stenosarchaea group</taxon>
        <taxon>Halobacteria</taxon>
        <taxon>Halobacteriales</taxon>
        <taxon>Haloferacaceae</taxon>
        <taxon>Halorarum</taxon>
    </lineage>
</organism>
<dbReference type="EMBL" id="CP058579">
    <property type="protein sequence ID" value="QLG63682.1"/>
    <property type="molecule type" value="Genomic_DNA"/>
</dbReference>
<gene>
    <name evidence="2" type="ORF">HUG12_18880</name>
</gene>
<dbReference type="InterPro" id="IPR036163">
    <property type="entry name" value="HMA_dom_sf"/>
</dbReference>
<dbReference type="GeneID" id="56039569"/>
<name>A0A7D5QIW0_9EURY</name>